<dbReference type="PANTHER" id="PTHR43174">
    <property type="entry name" value="UDP-N-ACETYLGLUCOSAMINE 2-EPIMERASE"/>
    <property type="match status" value="1"/>
</dbReference>
<accession>A0A1B8ZW06</accession>
<comment type="caution">
    <text evidence="3">The sequence shown here is derived from an EMBL/GenBank/DDBJ whole genome shotgun (WGS) entry which is preliminary data.</text>
</comment>
<evidence type="ECO:0000313" key="4">
    <source>
        <dbReference type="Proteomes" id="UP000093432"/>
    </source>
</evidence>
<feature type="domain" description="UDP-N-acetylglucosamine 2-epimerase" evidence="2">
    <location>
        <begin position="25"/>
        <end position="363"/>
    </location>
</feature>
<dbReference type="AlphaFoldDB" id="A0A1B8ZW06"/>
<dbReference type="EMBL" id="MAYG01000001">
    <property type="protein sequence ID" value="OCA75775.1"/>
    <property type="molecule type" value="Genomic_DNA"/>
</dbReference>
<proteinExistence type="inferred from homology"/>
<evidence type="ECO:0000259" key="2">
    <source>
        <dbReference type="Pfam" id="PF02350"/>
    </source>
</evidence>
<dbReference type="InterPro" id="IPR003331">
    <property type="entry name" value="UDP_GlcNAc_Epimerase_2_dom"/>
</dbReference>
<dbReference type="STRING" id="651561.BBI00_11875"/>
<dbReference type="Pfam" id="PF02350">
    <property type="entry name" value="Epimerase_2"/>
    <property type="match status" value="1"/>
</dbReference>
<dbReference type="Gene3D" id="3.40.50.2000">
    <property type="entry name" value="Glycogen Phosphorylase B"/>
    <property type="match status" value="2"/>
</dbReference>
<dbReference type="RefSeq" id="WP_065398967.1">
    <property type="nucleotide sequence ID" value="NZ_JAKYXH010000002.1"/>
</dbReference>
<sequence length="378" mass="43282">MKKLKVMTVVGTRPEIIRLSRVLSALDTSEAVEHIIVHTGQNYDYELNQIFFEDLGLRKPDYFLEAAGKTATETVGNILIKIDPLLEELKPDAFLVLGDTNSCLCAIPAKKRQIPIFHMEAGNRCFDQRVPEETNRKIVDHTSDINLTYSDIAREYLLREGLPADRIIKTGSPMYEVLNHYLPRIKSSDVLSRLNLEEGKYFVVSSHREENINSDKNFRGLIDSLNAIAETFQYPIIVSTHPRTRNMIDKMQLEVRPEIQFLKPLGFHDYNALQMRSHAVLSDSGTISEESSILNFRALNIREAHERPEAMEEASVMMVGLSPERILQGLAQLNQQKIGTERNYRQVADYSMPNVSEKVVRIILSYTDYINRVVWSKK</sequence>
<dbReference type="Proteomes" id="UP000093432">
    <property type="component" value="Unassembled WGS sequence"/>
</dbReference>
<dbReference type="PANTHER" id="PTHR43174:SF1">
    <property type="entry name" value="UDP-N-ACETYLGLUCOSAMINE 2-EPIMERASE"/>
    <property type="match status" value="1"/>
</dbReference>
<gene>
    <name evidence="3" type="ORF">BBI00_11875</name>
</gene>
<evidence type="ECO:0000256" key="1">
    <source>
        <dbReference type="RuleBase" id="RU003513"/>
    </source>
</evidence>
<dbReference type="SUPFAM" id="SSF53756">
    <property type="entry name" value="UDP-Glycosyltransferase/glycogen phosphorylase"/>
    <property type="match status" value="1"/>
</dbReference>
<dbReference type="InterPro" id="IPR029767">
    <property type="entry name" value="WecB-like"/>
</dbReference>
<evidence type="ECO:0000313" key="3">
    <source>
        <dbReference type="EMBL" id="OCA75775.1"/>
    </source>
</evidence>
<keyword evidence="1" id="KW-0413">Isomerase</keyword>
<protein>
    <submittedName>
        <fullName evidence="3">UDP-N-acetylglucosamine 2-epimerase</fullName>
    </submittedName>
</protein>
<name>A0A1B8ZW06_9FLAO</name>
<dbReference type="GO" id="GO:0016853">
    <property type="term" value="F:isomerase activity"/>
    <property type="evidence" value="ECO:0007669"/>
    <property type="project" value="UniProtKB-KW"/>
</dbReference>
<dbReference type="NCBIfam" id="TIGR00236">
    <property type="entry name" value="wecB"/>
    <property type="match status" value="1"/>
</dbReference>
<organism evidence="3 4">
    <name type="scientific">Chryseobacterium arthrosphaerae</name>
    <dbReference type="NCBI Taxonomy" id="651561"/>
    <lineage>
        <taxon>Bacteria</taxon>
        <taxon>Pseudomonadati</taxon>
        <taxon>Bacteroidota</taxon>
        <taxon>Flavobacteriia</taxon>
        <taxon>Flavobacteriales</taxon>
        <taxon>Weeksellaceae</taxon>
        <taxon>Chryseobacterium group</taxon>
        <taxon>Chryseobacterium</taxon>
    </lineage>
</organism>
<dbReference type="OrthoDB" id="9803238at2"/>
<comment type="similarity">
    <text evidence="1">Belongs to the UDP-N-acetylglucosamine 2-epimerase family.</text>
</comment>
<dbReference type="CDD" id="cd03786">
    <property type="entry name" value="GTB_UDP-GlcNAc_2-Epimerase"/>
    <property type="match status" value="1"/>
</dbReference>
<reference evidence="4" key="1">
    <citation type="submission" date="2016-07" db="EMBL/GenBank/DDBJ databases">
        <authorList>
            <person name="Florea S."/>
            <person name="Webb J.S."/>
            <person name="Jaromczyk J."/>
            <person name="Schardl C.L."/>
        </authorList>
    </citation>
    <scope>NUCLEOTIDE SEQUENCE [LARGE SCALE GENOMIC DNA]</scope>
    <source>
        <strain evidence="4">CC-VM-7</strain>
    </source>
</reference>